<dbReference type="Proteomes" id="UP000027238">
    <property type="component" value="Unassembled WGS sequence"/>
</dbReference>
<protein>
    <submittedName>
        <fullName evidence="3">Uncharacterized protein</fullName>
    </submittedName>
</protein>
<dbReference type="Gene3D" id="1.10.287.1490">
    <property type="match status" value="1"/>
</dbReference>
<dbReference type="EMBL" id="JMSE01001295">
    <property type="protein sequence ID" value="KDN62824.1"/>
    <property type="molecule type" value="Genomic_DNA"/>
</dbReference>
<proteinExistence type="predicted"/>
<feature type="coiled-coil region" evidence="1">
    <location>
        <begin position="158"/>
        <end position="206"/>
    </location>
</feature>
<organism evidence="3 4">
    <name type="scientific">Colletotrichum sublineola</name>
    <name type="common">Sorghum anthracnose fungus</name>
    <dbReference type="NCBI Taxonomy" id="1173701"/>
    <lineage>
        <taxon>Eukaryota</taxon>
        <taxon>Fungi</taxon>
        <taxon>Dikarya</taxon>
        <taxon>Ascomycota</taxon>
        <taxon>Pezizomycotina</taxon>
        <taxon>Sordariomycetes</taxon>
        <taxon>Hypocreomycetidae</taxon>
        <taxon>Glomerellales</taxon>
        <taxon>Glomerellaceae</taxon>
        <taxon>Colletotrichum</taxon>
        <taxon>Colletotrichum graminicola species complex</taxon>
    </lineage>
</organism>
<dbReference type="AlphaFoldDB" id="A0A066X573"/>
<accession>A0A066X573</accession>
<feature type="compositionally biased region" description="Basic residues" evidence="2">
    <location>
        <begin position="13"/>
        <end position="24"/>
    </location>
</feature>
<comment type="caution">
    <text evidence="3">The sequence shown here is derived from an EMBL/GenBank/DDBJ whole genome shotgun (WGS) entry which is preliminary data.</text>
</comment>
<evidence type="ECO:0000313" key="4">
    <source>
        <dbReference type="Proteomes" id="UP000027238"/>
    </source>
</evidence>
<evidence type="ECO:0000256" key="1">
    <source>
        <dbReference type="SAM" id="Coils"/>
    </source>
</evidence>
<evidence type="ECO:0000256" key="2">
    <source>
        <dbReference type="SAM" id="MobiDB-lite"/>
    </source>
</evidence>
<dbReference type="HOGENOM" id="CLU_959816_0_0_1"/>
<evidence type="ECO:0000313" key="3">
    <source>
        <dbReference type="EMBL" id="KDN62824.1"/>
    </source>
</evidence>
<sequence>MLDVKRLYNGHGGRVHKPRGHRHGSPPTREGCSSPASATTASCGSTLAFETELRPEESLPLYAERKLPTVRSDAAVIAISAKSPGHVPPRYSCIKRVRHCGSEDTDIRPTATKRPFTAVCTTRTTAGGASRPEKIPRFQFVDPDQSKVELLFTLQRQKLELQQELELQGQAIEQLRKDVEELRREKNELKGRHDDLQADYANLKEHQDGTKADVEDLSIDVIELKGKYDEVAEQIPDVCDEFENWKEAITETLVGGDRCNSSEDRLAKQIEECVEAHVDGIKRKLRQALK</sequence>
<keyword evidence="4" id="KW-1185">Reference proteome</keyword>
<gene>
    <name evidence="3" type="ORF">CSUB01_10391</name>
</gene>
<name>A0A066X573_COLSU</name>
<feature type="region of interest" description="Disordered" evidence="2">
    <location>
        <begin position="1"/>
        <end position="38"/>
    </location>
</feature>
<reference evidence="4" key="1">
    <citation type="journal article" date="2014" name="Genome Announc.">
        <title>Draft genome sequence of Colletotrichum sublineola, a destructive pathogen of cultivated sorghum.</title>
        <authorList>
            <person name="Baroncelli R."/>
            <person name="Sanz-Martin J.M."/>
            <person name="Rech G.E."/>
            <person name="Sukno S.A."/>
            <person name="Thon M.R."/>
        </authorList>
    </citation>
    <scope>NUCLEOTIDE SEQUENCE [LARGE SCALE GENOMIC DNA]</scope>
    <source>
        <strain evidence="4">TX430BB</strain>
    </source>
</reference>
<keyword evidence="1" id="KW-0175">Coiled coil</keyword>